<evidence type="ECO:0000313" key="3">
    <source>
        <dbReference type="Proteomes" id="UP000807306"/>
    </source>
</evidence>
<name>A0A9P6EI25_9AGAR</name>
<feature type="transmembrane region" description="Helical" evidence="1">
    <location>
        <begin position="7"/>
        <end position="28"/>
    </location>
</feature>
<protein>
    <submittedName>
        <fullName evidence="2">Uncharacterized protein</fullName>
    </submittedName>
</protein>
<gene>
    <name evidence="2" type="ORF">CPB83DRAFT_853139</name>
</gene>
<organism evidence="2 3">
    <name type="scientific">Crepidotus variabilis</name>
    <dbReference type="NCBI Taxonomy" id="179855"/>
    <lineage>
        <taxon>Eukaryota</taxon>
        <taxon>Fungi</taxon>
        <taxon>Dikarya</taxon>
        <taxon>Basidiomycota</taxon>
        <taxon>Agaricomycotina</taxon>
        <taxon>Agaricomycetes</taxon>
        <taxon>Agaricomycetidae</taxon>
        <taxon>Agaricales</taxon>
        <taxon>Agaricineae</taxon>
        <taxon>Crepidotaceae</taxon>
        <taxon>Crepidotus</taxon>
    </lineage>
</organism>
<proteinExistence type="predicted"/>
<evidence type="ECO:0000313" key="2">
    <source>
        <dbReference type="EMBL" id="KAF9529059.1"/>
    </source>
</evidence>
<keyword evidence="1" id="KW-0812">Transmembrane</keyword>
<reference evidence="2" key="1">
    <citation type="submission" date="2020-11" db="EMBL/GenBank/DDBJ databases">
        <authorList>
            <consortium name="DOE Joint Genome Institute"/>
            <person name="Ahrendt S."/>
            <person name="Riley R."/>
            <person name="Andreopoulos W."/>
            <person name="Labutti K."/>
            <person name="Pangilinan J."/>
            <person name="Ruiz-Duenas F.J."/>
            <person name="Barrasa J.M."/>
            <person name="Sanchez-Garcia M."/>
            <person name="Camarero S."/>
            <person name="Miyauchi S."/>
            <person name="Serrano A."/>
            <person name="Linde D."/>
            <person name="Babiker R."/>
            <person name="Drula E."/>
            <person name="Ayuso-Fernandez I."/>
            <person name="Pacheco R."/>
            <person name="Padilla G."/>
            <person name="Ferreira P."/>
            <person name="Barriuso J."/>
            <person name="Kellner H."/>
            <person name="Castanera R."/>
            <person name="Alfaro M."/>
            <person name="Ramirez L."/>
            <person name="Pisabarro A.G."/>
            <person name="Kuo A."/>
            <person name="Tritt A."/>
            <person name="Lipzen A."/>
            <person name="He G."/>
            <person name="Yan M."/>
            <person name="Ng V."/>
            <person name="Cullen D."/>
            <person name="Martin F."/>
            <person name="Rosso M.-N."/>
            <person name="Henrissat B."/>
            <person name="Hibbett D."/>
            <person name="Martinez A.T."/>
            <person name="Grigoriev I.V."/>
        </authorList>
    </citation>
    <scope>NUCLEOTIDE SEQUENCE</scope>
    <source>
        <strain evidence="2">CBS 506.95</strain>
    </source>
</reference>
<keyword evidence="3" id="KW-1185">Reference proteome</keyword>
<evidence type="ECO:0000256" key="1">
    <source>
        <dbReference type="SAM" id="Phobius"/>
    </source>
</evidence>
<dbReference type="Proteomes" id="UP000807306">
    <property type="component" value="Unassembled WGS sequence"/>
</dbReference>
<comment type="caution">
    <text evidence="2">The sequence shown here is derived from an EMBL/GenBank/DDBJ whole genome shotgun (WGS) entry which is preliminary data.</text>
</comment>
<sequence>MQLVYHTGFRASTSVAIASTLGILYFLWPSIPLASLVLHATVQSCHREELQVAVFRH</sequence>
<dbReference type="AlphaFoldDB" id="A0A9P6EI25"/>
<accession>A0A9P6EI25</accession>
<keyword evidence="1" id="KW-0472">Membrane</keyword>
<keyword evidence="1" id="KW-1133">Transmembrane helix</keyword>
<dbReference type="EMBL" id="MU157848">
    <property type="protein sequence ID" value="KAF9529059.1"/>
    <property type="molecule type" value="Genomic_DNA"/>
</dbReference>